<feature type="domain" description="Phage shock protein PspC N-terminal" evidence="9">
    <location>
        <begin position="2"/>
        <end position="60"/>
    </location>
</feature>
<evidence type="ECO:0000256" key="3">
    <source>
        <dbReference type="ARBA" id="ARBA00022692"/>
    </source>
</evidence>
<dbReference type="Pfam" id="PF04024">
    <property type="entry name" value="PspC"/>
    <property type="match status" value="1"/>
</dbReference>
<evidence type="ECO:0000256" key="8">
    <source>
        <dbReference type="SAM" id="Phobius"/>
    </source>
</evidence>
<feature type="transmembrane region" description="Helical" evidence="8">
    <location>
        <begin position="30"/>
        <end position="53"/>
    </location>
</feature>
<protein>
    <submittedName>
        <fullName evidence="10">PspC domain-containing protein</fullName>
    </submittedName>
</protein>
<evidence type="ECO:0000256" key="4">
    <source>
        <dbReference type="ARBA" id="ARBA00022989"/>
    </source>
</evidence>
<evidence type="ECO:0000313" key="10">
    <source>
        <dbReference type="EMBL" id="MFD0867994.1"/>
    </source>
</evidence>
<proteinExistence type="predicted"/>
<sequence length="132" mass="14530">MKKLYRSRKDSKLFGLCGGLAEMLNVDSTLVRLVVVVTAVFSSGTLILLYFIASMVVPKEPDLGGPTFGMPGGNPHSYGYSGPYTQSAPKYEPPQPKPSDLDEMMKDIEKKALQKEIEELRAKVAKYEKGDV</sequence>
<evidence type="ECO:0000256" key="7">
    <source>
        <dbReference type="SAM" id="MobiDB-lite"/>
    </source>
</evidence>
<accession>A0ABW3D6V2</accession>
<comment type="subcellular location">
    <subcellularLocation>
        <location evidence="1">Cell membrane</location>
        <topology evidence="1">Single-pass membrane protein</topology>
    </subcellularLocation>
</comment>
<keyword evidence="6" id="KW-0175">Coiled coil</keyword>
<keyword evidence="2" id="KW-1003">Cell membrane</keyword>
<comment type="caution">
    <text evidence="10">The sequence shown here is derived from an EMBL/GenBank/DDBJ whole genome shotgun (WGS) entry which is preliminary data.</text>
</comment>
<feature type="region of interest" description="Disordered" evidence="7">
    <location>
        <begin position="63"/>
        <end position="102"/>
    </location>
</feature>
<evidence type="ECO:0000256" key="5">
    <source>
        <dbReference type="ARBA" id="ARBA00023136"/>
    </source>
</evidence>
<dbReference type="InterPro" id="IPR007168">
    <property type="entry name" value="Phageshock_PspC_N"/>
</dbReference>
<keyword evidence="11" id="KW-1185">Reference proteome</keyword>
<dbReference type="InterPro" id="IPR052027">
    <property type="entry name" value="PspC"/>
</dbReference>
<dbReference type="PANTHER" id="PTHR33885:SF3">
    <property type="entry name" value="PHAGE SHOCK PROTEIN C"/>
    <property type="match status" value="1"/>
</dbReference>
<keyword evidence="3 8" id="KW-0812">Transmembrane</keyword>
<keyword evidence="4 8" id="KW-1133">Transmembrane helix</keyword>
<evidence type="ECO:0000256" key="6">
    <source>
        <dbReference type="SAM" id="Coils"/>
    </source>
</evidence>
<reference evidence="11" key="1">
    <citation type="journal article" date="2019" name="Int. J. Syst. Evol. Microbiol.">
        <title>The Global Catalogue of Microorganisms (GCM) 10K type strain sequencing project: providing services to taxonomists for standard genome sequencing and annotation.</title>
        <authorList>
            <consortium name="The Broad Institute Genomics Platform"/>
            <consortium name="The Broad Institute Genome Sequencing Center for Infectious Disease"/>
            <person name="Wu L."/>
            <person name="Ma J."/>
        </authorList>
    </citation>
    <scope>NUCLEOTIDE SEQUENCE [LARGE SCALE GENOMIC DNA]</scope>
    <source>
        <strain evidence="11">CCUG 57263</strain>
    </source>
</reference>
<dbReference type="EMBL" id="JBHTIU010000008">
    <property type="protein sequence ID" value="MFD0867994.1"/>
    <property type="molecule type" value="Genomic_DNA"/>
</dbReference>
<feature type="coiled-coil region" evidence="6">
    <location>
        <begin position="103"/>
        <end position="130"/>
    </location>
</feature>
<evidence type="ECO:0000259" key="9">
    <source>
        <dbReference type="Pfam" id="PF04024"/>
    </source>
</evidence>
<organism evidence="10 11">
    <name type="scientific">Paenibacillus residui</name>
    <dbReference type="NCBI Taxonomy" id="629724"/>
    <lineage>
        <taxon>Bacteria</taxon>
        <taxon>Bacillati</taxon>
        <taxon>Bacillota</taxon>
        <taxon>Bacilli</taxon>
        <taxon>Bacillales</taxon>
        <taxon>Paenibacillaceae</taxon>
        <taxon>Paenibacillus</taxon>
    </lineage>
</organism>
<dbReference type="PANTHER" id="PTHR33885">
    <property type="entry name" value="PHAGE SHOCK PROTEIN C"/>
    <property type="match status" value="1"/>
</dbReference>
<dbReference type="Proteomes" id="UP001597120">
    <property type="component" value="Unassembled WGS sequence"/>
</dbReference>
<gene>
    <name evidence="10" type="ORF">ACFQ03_02450</name>
</gene>
<keyword evidence="5 8" id="KW-0472">Membrane</keyword>
<evidence type="ECO:0000313" key="11">
    <source>
        <dbReference type="Proteomes" id="UP001597120"/>
    </source>
</evidence>
<evidence type="ECO:0000256" key="1">
    <source>
        <dbReference type="ARBA" id="ARBA00004162"/>
    </source>
</evidence>
<name>A0ABW3D6V2_9BACL</name>
<evidence type="ECO:0000256" key="2">
    <source>
        <dbReference type="ARBA" id="ARBA00022475"/>
    </source>
</evidence>
<dbReference type="RefSeq" id="WP_144932475.1">
    <property type="nucleotide sequence ID" value="NZ_JBHTIU010000008.1"/>
</dbReference>